<evidence type="ECO:0000256" key="3">
    <source>
        <dbReference type="ARBA" id="ARBA00022723"/>
    </source>
</evidence>
<dbReference type="SUPFAM" id="SSF46955">
    <property type="entry name" value="Putative DNA-binding domain"/>
    <property type="match status" value="1"/>
</dbReference>
<keyword evidence="7" id="KW-0238">DNA-binding</keyword>
<keyword evidence="5" id="KW-0411">Iron-sulfur</keyword>
<keyword evidence="8" id="KW-0804">Transcription</keyword>
<dbReference type="NCBIfam" id="TIGR01950">
    <property type="entry name" value="SoxR"/>
    <property type="match status" value="1"/>
</dbReference>
<dbReference type="SMART" id="SM00422">
    <property type="entry name" value="HTH_MERR"/>
    <property type="match status" value="1"/>
</dbReference>
<dbReference type="Pfam" id="PF09278">
    <property type="entry name" value="MerR-DNA-bind"/>
    <property type="match status" value="1"/>
</dbReference>
<organism evidence="10 11">
    <name type="scientific">Alcanivorax xiamenensis</name>
    <dbReference type="NCBI Taxonomy" id="1177156"/>
    <lineage>
        <taxon>Bacteria</taxon>
        <taxon>Pseudomonadati</taxon>
        <taxon>Pseudomonadota</taxon>
        <taxon>Gammaproteobacteria</taxon>
        <taxon>Oceanospirillales</taxon>
        <taxon>Alcanivoracaceae</taxon>
        <taxon>Alcanivorax</taxon>
    </lineage>
</organism>
<evidence type="ECO:0000256" key="1">
    <source>
        <dbReference type="ARBA" id="ARBA00014474"/>
    </source>
</evidence>
<keyword evidence="4" id="KW-0408">Iron</keyword>
<dbReference type="PANTHER" id="PTHR30204">
    <property type="entry name" value="REDOX-CYCLING DRUG-SENSING TRANSCRIPTIONAL ACTIVATOR SOXR"/>
    <property type="match status" value="1"/>
</dbReference>
<sequence length="153" mass="16882">MERLNADNVGKALTVGQVAERTGLAVSAIHFYEAKGLIQSRRSSGNQRRYTRDVLRRLAVIKIAQRTGIPLAEIAEALATLPEERTPNAKDWGRLSAQWREDLDKRIERLTLLRDQLSGCIGCGCLSLSACPLRNPMDELAEEGSGARLVDPD</sequence>
<reference evidence="10 11" key="1">
    <citation type="submission" date="2012-09" db="EMBL/GenBank/DDBJ databases">
        <title>Genome Sequence of alkane-degrading Bacterium Alcanivorax sp. 6-D-6.</title>
        <authorList>
            <person name="Lai Q."/>
            <person name="Shao Z."/>
        </authorList>
    </citation>
    <scope>NUCLEOTIDE SEQUENCE [LARGE SCALE GENOMIC DNA]</scope>
    <source>
        <strain evidence="10 11">6-D-6</strain>
    </source>
</reference>
<evidence type="ECO:0000256" key="6">
    <source>
        <dbReference type="ARBA" id="ARBA00023015"/>
    </source>
</evidence>
<dbReference type="InterPro" id="IPR000551">
    <property type="entry name" value="MerR-type_HTH_dom"/>
</dbReference>
<dbReference type="EMBL" id="AQPF01000001">
    <property type="protein sequence ID" value="KAF0808576.1"/>
    <property type="molecule type" value="Genomic_DNA"/>
</dbReference>
<keyword evidence="3" id="KW-0479">Metal-binding</keyword>
<dbReference type="InterPro" id="IPR009061">
    <property type="entry name" value="DNA-bd_dom_put_sf"/>
</dbReference>
<evidence type="ECO:0000259" key="9">
    <source>
        <dbReference type="PROSITE" id="PS50937"/>
    </source>
</evidence>
<evidence type="ECO:0000256" key="2">
    <source>
        <dbReference type="ARBA" id="ARBA00022714"/>
    </source>
</evidence>
<dbReference type="RefSeq" id="WP_133491032.1">
    <property type="nucleotide sequence ID" value="NZ_AQPF01000001.1"/>
</dbReference>
<proteinExistence type="predicted"/>
<dbReference type="InterPro" id="IPR047057">
    <property type="entry name" value="MerR_fam"/>
</dbReference>
<keyword evidence="2" id="KW-0001">2Fe-2S</keyword>
<gene>
    <name evidence="10" type="ORF">A6D6_00285</name>
</gene>
<protein>
    <recommendedName>
        <fullName evidence="1">Redox-sensitive transcriptional activator SoxR</fullName>
    </recommendedName>
</protein>
<accession>A0ABQ6YDX9</accession>
<evidence type="ECO:0000256" key="4">
    <source>
        <dbReference type="ARBA" id="ARBA00023004"/>
    </source>
</evidence>
<dbReference type="Gene3D" id="1.10.1660.10">
    <property type="match status" value="1"/>
</dbReference>
<dbReference type="PROSITE" id="PS00552">
    <property type="entry name" value="HTH_MERR_1"/>
    <property type="match status" value="1"/>
</dbReference>
<dbReference type="CDD" id="cd01110">
    <property type="entry name" value="HTH_SoxR"/>
    <property type="match status" value="1"/>
</dbReference>
<evidence type="ECO:0000256" key="8">
    <source>
        <dbReference type="ARBA" id="ARBA00023163"/>
    </source>
</evidence>
<keyword evidence="11" id="KW-1185">Reference proteome</keyword>
<evidence type="ECO:0000313" key="10">
    <source>
        <dbReference type="EMBL" id="KAF0808576.1"/>
    </source>
</evidence>
<evidence type="ECO:0000256" key="7">
    <source>
        <dbReference type="ARBA" id="ARBA00023125"/>
    </source>
</evidence>
<keyword evidence="6" id="KW-0805">Transcription regulation</keyword>
<dbReference type="InterPro" id="IPR010211">
    <property type="entry name" value="Redox-sen_tscrpt-act_SoxR"/>
</dbReference>
<dbReference type="PRINTS" id="PR00040">
    <property type="entry name" value="HTHMERR"/>
</dbReference>
<dbReference type="InterPro" id="IPR015358">
    <property type="entry name" value="Tscrpt_reg_MerR_DNA-bd"/>
</dbReference>
<feature type="domain" description="HTH merR-type" evidence="9">
    <location>
        <begin position="12"/>
        <end position="80"/>
    </location>
</feature>
<dbReference type="Pfam" id="PF00376">
    <property type="entry name" value="MerR"/>
    <property type="match status" value="1"/>
</dbReference>
<evidence type="ECO:0000313" key="11">
    <source>
        <dbReference type="Proteomes" id="UP000771797"/>
    </source>
</evidence>
<dbReference type="Proteomes" id="UP000771797">
    <property type="component" value="Unassembled WGS sequence"/>
</dbReference>
<dbReference type="PANTHER" id="PTHR30204:SF0">
    <property type="entry name" value="REDOX-SENSITIVE TRANSCRIPTIONAL ACTIVATOR SOXR"/>
    <property type="match status" value="1"/>
</dbReference>
<comment type="caution">
    <text evidence="10">The sequence shown here is derived from an EMBL/GenBank/DDBJ whole genome shotgun (WGS) entry which is preliminary data.</text>
</comment>
<dbReference type="PROSITE" id="PS50937">
    <property type="entry name" value="HTH_MERR_2"/>
    <property type="match status" value="1"/>
</dbReference>
<evidence type="ECO:0000256" key="5">
    <source>
        <dbReference type="ARBA" id="ARBA00023014"/>
    </source>
</evidence>
<name>A0ABQ6YDX9_9GAMM</name>